<dbReference type="PANTHER" id="PTHR36307:SF1">
    <property type="entry name" value="FLAGELLA BASAL BODY P-RING FORMATION PROTEIN FLGA"/>
    <property type="match status" value="1"/>
</dbReference>
<evidence type="ECO:0008006" key="5">
    <source>
        <dbReference type="Google" id="ProtNLM"/>
    </source>
</evidence>
<dbReference type="InterPro" id="IPR017585">
    <property type="entry name" value="SAF_FlgA"/>
</dbReference>
<name>A0A6V8LJ02_9BACT</name>
<evidence type="ECO:0000313" key="3">
    <source>
        <dbReference type="EMBL" id="GFK92703.1"/>
    </source>
</evidence>
<dbReference type="Proteomes" id="UP000494245">
    <property type="component" value="Unassembled WGS sequence"/>
</dbReference>
<protein>
    <recommendedName>
        <fullName evidence="5">Flagella basal body P-ring formation protein FlgA</fullName>
    </recommendedName>
</protein>
<dbReference type="GO" id="GO:0044780">
    <property type="term" value="P:bacterial-type flagellum assembly"/>
    <property type="evidence" value="ECO:0007669"/>
    <property type="project" value="InterPro"/>
</dbReference>
<dbReference type="PANTHER" id="PTHR36307">
    <property type="entry name" value="FLAGELLA BASAL BODY P-RING FORMATION PROTEIN FLGA"/>
    <property type="match status" value="1"/>
</dbReference>
<evidence type="ECO:0000259" key="2">
    <source>
        <dbReference type="Pfam" id="PF17656"/>
    </source>
</evidence>
<organism evidence="3 4">
    <name type="scientific">Fundidesulfovibrio magnetotacticus</name>
    <dbReference type="NCBI Taxonomy" id="2730080"/>
    <lineage>
        <taxon>Bacteria</taxon>
        <taxon>Pseudomonadati</taxon>
        <taxon>Thermodesulfobacteriota</taxon>
        <taxon>Desulfovibrionia</taxon>
        <taxon>Desulfovibrionales</taxon>
        <taxon>Desulfovibrionaceae</taxon>
        <taxon>Fundidesulfovibrio</taxon>
    </lineage>
</organism>
<proteinExistence type="predicted"/>
<accession>A0A6V8LJ02</accession>
<dbReference type="EMBL" id="BLTE01000001">
    <property type="protein sequence ID" value="GFK92703.1"/>
    <property type="molecule type" value="Genomic_DNA"/>
</dbReference>
<reference evidence="3 4" key="2">
    <citation type="submission" date="2020-05" db="EMBL/GenBank/DDBJ databases">
        <title>Draft genome sequence of Desulfovibrio sp. strainFSS-1.</title>
        <authorList>
            <person name="Shimoshige H."/>
            <person name="Kobayashi H."/>
            <person name="Maekawa T."/>
        </authorList>
    </citation>
    <scope>NUCLEOTIDE SEQUENCE [LARGE SCALE GENOMIC DNA]</scope>
    <source>
        <strain evidence="3 4">SIID29052-01</strain>
    </source>
</reference>
<comment type="caution">
    <text evidence="3">The sequence shown here is derived from an EMBL/GenBank/DDBJ whole genome shotgun (WGS) entry which is preliminary data.</text>
</comment>
<feature type="domain" description="FlgA N-terminal" evidence="2">
    <location>
        <begin position="136"/>
        <end position="210"/>
    </location>
</feature>
<dbReference type="InterPro" id="IPR039246">
    <property type="entry name" value="Flagellar_FlgA"/>
</dbReference>
<evidence type="ECO:0000259" key="1">
    <source>
        <dbReference type="Pfam" id="PF13144"/>
    </source>
</evidence>
<sequence length="338" mass="36559">MNVSIHTLRRIGPALAVLLGIVALLGLFASASLGASNTMDWKLKFRPAVAVTGDRVMLGDVAEPVGSIDPEIWRILASTPLWPFPGREGQITLPRQKILEDLDRLFPGAQANFSVPGQLVLRKGGGKPVAENTVDRLIVDYLTANLTGQDGEIEVKDIALPGQLFIDEELEKLTVESTGTLVPGRVNLRLTVSSPEGRVLRQHAVSAQVNLWRVVPVASRPINVKEGTIGPEKISWERRNLALVRGTPWNFQGDPTPVRARYSLNPGMPLTSETVELMPAIQKGDKVTCLWKGRAISLSMPVTALSDGAKGAQITVRNMQSGKELAAVVQDAQTVVVR</sequence>
<dbReference type="Pfam" id="PF17656">
    <property type="entry name" value="ChapFlgA_N"/>
    <property type="match status" value="1"/>
</dbReference>
<dbReference type="Gene3D" id="2.30.30.760">
    <property type="match status" value="1"/>
</dbReference>
<gene>
    <name evidence="3" type="ORF">NNJEOMEG_00529</name>
</gene>
<dbReference type="NCBIfam" id="TIGR03170">
    <property type="entry name" value="flgA_cterm"/>
    <property type="match status" value="1"/>
</dbReference>
<evidence type="ECO:0000313" key="4">
    <source>
        <dbReference type="Proteomes" id="UP000494245"/>
    </source>
</evidence>
<dbReference type="Pfam" id="PF13144">
    <property type="entry name" value="ChapFlgA"/>
    <property type="match status" value="1"/>
</dbReference>
<dbReference type="AlphaFoldDB" id="A0A6V8LJ02"/>
<feature type="domain" description="Flagella basal body P-ring formation protein FlgA SAF" evidence="1">
    <location>
        <begin position="215"/>
        <end position="337"/>
    </location>
</feature>
<reference evidence="3 4" key="1">
    <citation type="submission" date="2020-04" db="EMBL/GenBank/DDBJ databases">
        <authorList>
            <consortium name="Desulfovibrio sp. FSS-1 genome sequencing consortium"/>
            <person name="Shimoshige H."/>
            <person name="Kobayashi H."/>
            <person name="Maekawa T."/>
        </authorList>
    </citation>
    <scope>NUCLEOTIDE SEQUENCE [LARGE SCALE GENOMIC DNA]</scope>
    <source>
        <strain evidence="3 4">SIID29052-01</strain>
    </source>
</reference>
<dbReference type="RefSeq" id="WP_173080995.1">
    <property type="nucleotide sequence ID" value="NZ_BLTE01000001.1"/>
</dbReference>
<keyword evidence="4" id="KW-1185">Reference proteome</keyword>
<dbReference type="InterPro" id="IPR041231">
    <property type="entry name" value="FlgA_N"/>
</dbReference>